<keyword evidence="6" id="KW-0547">Nucleotide-binding</keyword>
<comment type="subcellular location">
    <subcellularLocation>
        <location evidence="1">Cell inner membrane</location>
        <topology evidence="1">Multi-pass membrane protein</topology>
    </subcellularLocation>
</comment>
<dbReference type="InterPro" id="IPR003439">
    <property type="entry name" value="ABC_transporter-like_ATP-bd"/>
</dbReference>
<evidence type="ECO:0000256" key="6">
    <source>
        <dbReference type="ARBA" id="ARBA00022741"/>
    </source>
</evidence>
<reference evidence="16 17" key="1">
    <citation type="submission" date="2023-07" db="EMBL/GenBank/DDBJ databases">
        <title>Sorghum-associated microbial communities from plants grown in Nebraska, USA.</title>
        <authorList>
            <person name="Schachtman D."/>
        </authorList>
    </citation>
    <scope>NUCLEOTIDE SEQUENCE [LARGE SCALE GENOMIC DNA]</scope>
    <source>
        <strain evidence="16 17">DS1607</strain>
    </source>
</reference>
<evidence type="ECO:0000256" key="11">
    <source>
        <dbReference type="ARBA" id="ARBA00023251"/>
    </source>
</evidence>
<comment type="similarity">
    <text evidence="12">Belongs to the ABC transporter superfamily. Macrolide exporter (TC 3.A.1.122) family.</text>
</comment>
<evidence type="ECO:0000256" key="3">
    <source>
        <dbReference type="ARBA" id="ARBA00022475"/>
    </source>
</evidence>
<evidence type="ECO:0000256" key="14">
    <source>
        <dbReference type="SAM" id="Phobius"/>
    </source>
</evidence>
<dbReference type="PANTHER" id="PTHR30572">
    <property type="entry name" value="MEMBRANE COMPONENT OF TRANSPORTER-RELATED"/>
    <property type="match status" value="1"/>
</dbReference>
<dbReference type="GO" id="GO:0005524">
    <property type="term" value="F:ATP binding"/>
    <property type="evidence" value="ECO:0007669"/>
    <property type="project" value="UniProtKB-KW"/>
</dbReference>
<dbReference type="Pfam" id="PF02687">
    <property type="entry name" value="FtsX"/>
    <property type="match status" value="1"/>
</dbReference>
<dbReference type="SMART" id="SM00382">
    <property type="entry name" value="AAA"/>
    <property type="match status" value="1"/>
</dbReference>
<evidence type="ECO:0000256" key="13">
    <source>
        <dbReference type="ARBA" id="ARBA00041199"/>
    </source>
</evidence>
<keyword evidence="17" id="KW-1185">Reference proteome</keyword>
<keyword evidence="9 14" id="KW-1133">Transmembrane helix</keyword>
<evidence type="ECO:0000256" key="5">
    <source>
        <dbReference type="ARBA" id="ARBA00022692"/>
    </source>
</evidence>
<dbReference type="PROSITE" id="PS00211">
    <property type="entry name" value="ABC_TRANSPORTER_1"/>
    <property type="match status" value="1"/>
</dbReference>
<keyword evidence="2" id="KW-0813">Transport</keyword>
<proteinExistence type="inferred from homology"/>
<dbReference type="InterPro" id="IPR003593">
    <property type="entry name" value="AAA+_ATPase"/>
</dbReference>
<dbReference type="InterPro" id="IPR017911">
    <property type="entry name" value="MacB-like_ATP-bd"/>
</dbReference>
<dbReference type="InterPro" id="IPR050250">
    <property type="entry name" value="Macrolide_Exporter_MacB"/>
</dbReference>
<protein>
    <recommendedName>
        <fullName evidence="13">Pyoverdine export ATP-binding/permease protein PvdT</fullName>
    </recommendedName>
</protein>
<evidence type="ECO:0000313" key="17">
    <source>
        <dbReference type="Proteomes" id="UP001226867"/>
    </source>
</evidence>
<dbReference type="GO" id="GO:0016787">
    <property type="term" value="F:hydrolase activity"/>
    <property type="evidence" value="ECO:0007669"/>
    <property type="project" value="UniProtKB-KW"/>
</dbReference>
<feature type="transmembrane region" description="Helical" evidence="14">
    <location>
        <begin position="609"/>
        <end position="631"/>
    </location>
</feature>
<evidence type="ECO:0000256" key="7">
    <source>
        <dbReference type="ARBA" id="ARBA00022840"/>
    </source>
</evidence>
<keyword evidence="11" id="KW-0046">Antibiotic resistance</keyword>
<dbReference type="Pfam" id="PF12704">
    <property type="entry name" value="MacB_PCD"/>
    <property type="match status" value="1"/>
</dbReference>
<evidence type="ECO:0000256" key="10">
    <source>
        <dbReference type="ARBA" id="ARBA00023136"/>
    </source>
</evidence>
<feature type="domain" description="ABC transporter" evidence="15">
    <location>
        <begin position="4"/>
        <end position="248"/>
    </location>
</feature>
<dbReference type="Pfam" id="PF00005">
    <property type="entry name" value="ABC_tran"/>
    <property type="match status" value="1"/>
</dbReference>
<dbReference type="PROSITE" id="PS50893">
    <property type="entry name" value="ABC_TRANSPORTER_2"/>
    <property type="match status" value="1"/>
</dbReference>
<dbReference type="InterPro" id="IPR003838">
    <property type="entry name" value="ABC3_permease_C"/>
</dbReference>
<evidence type="ECO:0000256" key="9">
    <source>
        <dbReference type="ARBA" id="ARBA00022989"/>
    </source>
</evidence>
<dbReference type="CDD" id="cd03255">
    <property type="entry name" value="ABC_MJ0796_LolCDE_FtsE"/>
    <property type="match status" value="1"/>
</dbReference>
<dbReference type="SUPFAM" id="SSF52540">
    <property type="entry name" value="P-loop containing nucleoside triphosphate hydrolases"/>
    <property type="match status" value="1"/>
</dbReference>
<feature type="transmembrane region" description="Helical" evidence="14">
    <location>
        <begin position="279"/>
        <end position="299"/>
    </location>
</feature>
<keyword evidence="16" id="KW-0378">Hydrolase</keyword>
<evidence type="ECO:0000256" key="2">
    <source>
        <dbReference type="ARBA" id="ARBA00022448"/>
    </source>
</evidence>
<dbReference type="InterPro" id="IPR017871">
    <property type="entry name" value="ABC_transporter-like_CS"/>
</dbReference>
<evidence type="ECO:0000259" key="15">
    <source>
        <dbReference type="PROSITE" id="PS50893"/>
    </source>
</evidence>
<dbReference type="Proteomes" id="UP001226867">
    <property type="component" value="Unassembled WGS sequence"/>
</dbReference>
<keyword evidence="4" id="KW-0997">Cell inner membrane</keyword>
<dbReference type="EMBL" id="JAUSRO010000008">
    <property type="protein sequence ID" value="MDP9900690.1"/>
    <property type="molecule type" value="Genomic_DNA"/>
</dbReference>
<dbReference type="InterPro" id="IPR027417">
    <property type="entry name" value="P-loop_NTPase"/>
</dbReference>
<evidence type="ECO:0000313" key="16">
    <source>
        <dbReference type="EMBL" id="MDP9900690.1"/>
    </source>
</evidence>
<evidence type="ECO:0000256" key="8">
    <source>
        <dbReference type="ARBA" id="ARBA00022967"/>
    </source>
</evidence>
<keyword evidence="10 14" id="KW-0472">Membrane</keyword>
<dbReference type="Gene3D" id="3.40.50.300">
    <property type="entry name" value="P-loop containing nucleotide triphosphate hydrolases"/>
    <property type="match status" value="1"/>
</dbReference>
<comment type="caution">
    <text evidence="16">The sequence shown here is derived from an EMBL/GenBank/DDBJ whole genome shotgun (WGS) entry which is preliminary data.</text>
</comment>
<sequence length="649" mass="69241">MSLIELQDIRRSYGQPQRTGDDPSPTQVLRGISLKIRAGEFVAIVGASGSGKSTLMNILGCLDRPSSGRYLFEGKDVSGFDADALARLRREAFGFVFQGYHLVQTESARENVEIPALYAGMPEAERRARATALLERLAMGARLDHRPHQLSGGQQQRVAIARALMNGGRIILADEPTGALDSESGAEVMKLLHELADAGHTVILITHDRQIAAQANRIVEIRDGQIVADSGDAHAAAGTAQSHDGGCALGHGQASISADLNEAARAAWRVMWSNRFRTGLTLLGIVIGVASVIAMLAVGGGSQKQVLAQFETFGVRTMFISARESSARAPSAPLTLDDVDTVRSLPNVEAATPYIEERVVVRRGNVDHGSEGGGTTVGFNHVLGWRVTEGTMFDAVDEERAAKVTVIGQTVRKTLFADGSDPVGQEILIDKVPFQVIGVLAAKGTTDGEDQDDRVVVPFSAAAARIFGHRNPTWIAVQVRDMQQATATADAIEDRLAHKRRVRDVHVWNRVEAIRMQTETARAMTMMLGLIATISLVVGGIGVMNVMLMTVRERTREVGIRMATGARQTDILRQFMTEAVLVTSAGGTLGVIVGLAIVAVLMLAGVPVVFSLLASLGAFGCAVLTGLIFGFMPARNAARLDPVVALASQ</sequence>
<feature type="transmembrane region" description="Helical" evidence="14">
    <location>
        <begin position="579"/>
        <end position="603"/>
    </location>
</feature>
<organism evidence="16 17">
    <name type="scientific">Variovorax ginsengisoli</name>
    <dbReference type="NCBI Taxonomy" id="363844"/>
    <lineage>
        <taxon>Bacteria</taxon>
        <taxon>Pseudomonadati</taxon>
        <taxon>Pseudomonadota</taxon>
        <taxon>Betaproteobacteria</taxon>
        <taxon>Burkholderiales</taxon>
        <taxon>Comamonadaceae</taxon>
        <taxon>Variovorax</taxon>
    </lineage>
</organism>
<name>A0ABT9S8L5_9BURK</name>
<keyword evidence="8" id="KW-1278">Translocase</keyword>
<gene>
    <name evidence="16" type="ORF">J2W36_002956</name>
</gene>
<evidence type="ECO:0000256" key="1">
    <source>
        <dbReference type="ARBA" id="ARBA00004429"/>
    </source>
</evidence>
<evidence type="ECO:0000256" key="4">
    <source>
        <dbReference type="ARBA" id="ARBA00022519"/>
    </source>
</evidence>
<feature type="transmembrane region" description="Helical" evidence="14">
    <location>
        <begin position="526"/>
        <end position="548"/>
    </location>
</feature>
<keyword evidence="7 16" id="KW-0067">ATP-binding</keyword>
<keyword evidence="3" id="KW-1003">Cell membrane</keyword>
<dbReference type="PANTHER" id="PTHR30572:SF14">
    <property type="entry name" value="MACROLIDE EXPORT ATP-BINDING_PERMEASE PROTEIN MACB"/>
    <property type="match status" value="1"/>
</dbReference>
<dbReference type="InterPro" id="IPR025857">
    <property type="entry name" value="MacB_PCD"/>
</dbReference>
<keyword evidence="5 14" id="KW-0812">Transmembrane</keyword>
<accession>A0ABT9S8L5</accession>
<evidence type="ECO:0000256" key="12">
    <source>
        <dbReference type="ARBA" id="ARBA00038388"/>
    </source>
</evidence>